<dbReference type="InterPro" id="IPR036591">
    <property type="entry name" value="YggU-like_sf"/>
</dbReference>
<evidence type="ECO:0000256" key="1">
    <source>
        <dbReference type="ARBA" id="ARBA00010364"/>
    </source>
</evidence>
<dbReference type="InterPro" id="IPR003746">
    <property type="entry name" value="DUF167"/>
</dbReference>
<sequence>MFWCPRPDGVNLTVKVQPKSRRPGIQGRSSSSRGPCLRIGVSEAAEDGRANRAACTVLAQALDMPASAVTVTLGQTSRDKILHVAGDVSLLKARLEAL</sequence>
<gene>
    <name evidence="4" type="ORF">CCS01_16650</name>
</gene>
<dbReference type="AlphaFoldDB" id="A0A2S6NB54"/>
<dbReference type="Gene3D" id="3.30.1200.10">
    <property type="entry name" value="YggU-like"/>
    <property type="match status" value="1"/>
</dbReference>
<keyword evidence="5" id="KW-1185">Reference proteome</keyword>
<dbReference type="RefSeq" id="WP_104519947.1">
    <property type="nucleotide sequence ID" value="NZ_NHRY01000182.1"/>
</dbReference>
<evidence type="ECO:0000256" key="2">
    <source>
        <dbReference type="HAMAP-Rule" id="MF_00634"/>
    </source>
</evidence>
<dbReference type="OrthoDB" id="7274703at2"/>
<dbReference type="SMART" id="SM01152">
    <property type="entry name" value="DUF167"/>
    <property type="match status" value="1"/>
</dbReference>
<dbReference type="NCBIfam" id="TIGR00251">
    <property type="entry name" value="DUF167 family protein"/>
    <property type="match status" value="1"/>
</dbReference>
<organism evidence="4 5">
    <name type="scientific">Rhodopila globiformis</name>
    <name type="common">Rhodopseudomonas globiformis</name>
    <dbReference type="NCBI Taxonomy" id="1071"/>
    <lineage>
        <taxon>Bacteria</taxon>
        <taxon>Pseudomonadati</taxon>
        <taxon>Pseudomonadota</taxon>
        <taxon>Alphaproteobacteria</taxon>
        <taxon>Acetobacterales</taxon>
        <taxon>Acetobacteraceae</taxon>
        <taxon>Rhodopila</taxon>
    </lineage>
</organism>
<dbReference type="Pfam" id="PF02594">
    <property type="entry name" value="DUF167"/>
    <property type="match status" value="1"/>
</dbReference>
<evidence type="ECO:0000313" key="5">
    <source>
        <dbReference type="Proteomes" id="UP000239724"/>
    </source>
</evidence>
<dbReference type="EMBL" id="NHRY01000182">
    <property type="protein sequence ID" value="PPQ31845.1"/>
    <property type="molecule type" value="Genomic_DNA"/>
</dbReference>
<accession>A0A2S6NB54</accession>
<proteinExistence type="inferred from homology"/>
<evidence type="ECO:0000256" key="3">
    <source>
        <dbReference type="SAM" id="MobiDB-lite"/>
    </source>
</evidence>
<feature type="region of interest" description="Disordered" evidence="3">
    <location>
        <begin position="17"/>
        <end position="36"/>
    </location>
</feature>
<comment type="caution">
    <text evidence="4">The sequence shown here is derived from an EMBL/GenBank/DDBJ whole genome shotgun (WGS) entry which is preliminary data.</text>
</comment>
<name>A0A2S6NB54_RHOGL</name>
<protein>
    <recommendedName>
        <fullName evidence="2">UPF0235 protein CCS01_16650</fullName>
    </recommendedName>
</protein>
<dbReference type="SUPFAM" id="SSF69786">
    <property type="entry name" value="YggU-like"/>
    <property type="match status" value="1"/>
</dbReference>
<dbReference type="HAMAP" id="MF_00634">
    <property type="entry name" value="UPF0235"/>
    <property type="match status" value="1"/>
</dbReference>
<evidence type="ECO:0000313" key="4">
    <source>
        <dbReference type="EMBL" id="PPQ31845.1"/>
    </source>
</evidence>
<dbReference type="Proteomes" id="UP000239724">
    <property type="component" value="Unassembled WGS sequence"/>
</dbReference>
<comment type="similarity">
    <text evidence="1 2">Belongs to the UPF0235 family.</text>
</comment>
<reference evidence="4 5" key="1">
    <citation type="journal article" date="2018" name="Arch. Microbiol.">
        <title>New insights into the metabolic potential of the phototrophic purple bacterium Rhodopila globiformis DSM 161(T) from its draft genome sequence and evidence for a vanadium-dependent nitrogenase.</title>
        <authorList>
            <person name="Imhoff J.F."/>
            <person name="Rahn T."/>
            <person name="Kunzel S."/>
            <person name="Neulinger S.C."/>
        </authorList>
    </citation>
    <scope>NUCLEOTIDE SEQUENCE [LARGE SCALE GENOMIC DNA]</scope>
    <source>
        <strain evidence="4 5">DSM 161</strain>
    </source>
</reference>